<gene>
    <name evidence="1" type="ORF">Mrose_03033</name>
</gene>
<keyword evidence="2" id="KW-1185">Reference proteome</keyword>
<dbReference type="AlphaFoldDB" id="A0A399EJ67"/>
<protein>
    <submittedName>
        <fullName evidence="1">Winged helix DNA-binding domain protein</fullName>
    </submittedName>
</protein>
<dbReference type="InterPro" id="IPR009351">
    <property type="entry name" value="AlkZ-like"/>
</dbReference>
<keyword evidence="1" id="KW-0238">DNA-binding</keyword>
<dbReference type="PANTHER" id="PTHR30528">
    <property type="entry name" value="CYTOPLASMIC PROTEIN"/>
    <property type="match status" value="1"/>
</dbReference>
<evidence type="ECO:0000313" key="2">
    <source>
        <dbReference type="Proteomes" id="UP000265341"/>
    </source>
</evidence>
<evidence type="ECO:0000313" key="1">
    <source>
        <dbReference type="EMBL" id="RIH83483.1"/>
    </source>
</evidence>
<dbReference type="Proteomes" id="UP000265341">
    <property type="component" value="Unassembled WGS sequence"/>
</dbReference>
<sequence>MKPIETTPSALRRVILARQGLLEWSGGRGGWAEGGLWREELGGPEGVLEVLRRLEAVQLDPVNVVAPNHHLVLHNRLRGYRGEHLEALYPARRVFEYWAQARCILPIEDWAVFELRRQRWRLEHTIYNRHGESYESEIYEAIAHIRQRLEAEGPLSARRLDNGKKVQGYWGFTTKATSQAIEHLWEAGELVVAYRRGDERYFALTSQWFPDLPQAPADPQAKLMKFVRAYGVIDAGDQRLGWLPLGAAERKALLEPLLRQGVLLPLHLEGLRRRYYLWAELLPLLEALQGAKVAPRVTLLSPLDNLLWRRERIQDLWGFEYRWEIYVPEPKRRYGPYVLPVLEGEALVARVDARMERPQGRLRVRRVWWEREPAAGQVKRLWRALADLARAQGVELEPPRPAM</sequence>
<dbReference type="OrthoDB" id="9787207at2"/>
<organism evidence="1 2">
    <name type="scientific">Calidithermus roseus</name>
    <dbReference type="NCBI Taxonomy" id="1644118"/>
    <lineage>
        <taxon>Bacteria</taxon>
        <taxon>Thermotogati</taxon>
        <taxon>Deinococcota</taxon>
        <taxon>Deinococci</taxon>
        <taxon>Thermales</taxon>
        <taxon>Thermaceae</taxon>
        <taxon>Calidithermus</taxon>
    </lineage>
</organism>
<dbReference type="Pfam" id="PF06224">
    <property type="entry name" value="AlkZ-like"/>
    <property type="match status" value="1"/>
</dbReference>
<dbReference type="EMBL" id="QWLA01000076">
    <property type="protein sequence ID" value="RIH83483.1"/>
    <property type="molecule type" value="Genomic_DNA"/>
</dbReference>
<reference evidence="1 2" key="1">
    <citation type="submission" date="2018-08" db="EMBL/GenBank/DDBJ databases">
        <title>Meiothermus roseus NBRC 110900 genome sequencing project.</title>
        <authorList>
            <person name="Da Costa M.S."/>
            <person name="Albuquerque L."/>
            <person name="Raposo P."/>
            <person name="Froufe H.J.C."/>
            <person name="Barroso C.S."/>
            <person name="Egas C."/>
        </authorList>
    </citation>
    <scope>NUCLEOTIDE SEQUENCE [LARGE SCALE GENOMIC DNA]</scope>
    <source>
        <strain evidence="1 2">NBRC 110900</strain>
    </source>
</reference>
<accession>A0A399EJ67</accession>
<dbReference type="PANTHER" id="PTHR30528:SF0">
    <property type="entry name" value="CYTOPLASMIC PROTEIN"/>
    <property type="match status" value="1"/>
</dbReference>
<comment type="caution">
    <text evidence="1">The sequence shown here is derived from an EMBL/GenBank/DDBJ whole genome shotgun (WGS) entry which is preliminary data.</text>
</comment>
<dbReference type="GO" id="GO:0003677">
    <property type="term" value="F:DNA binding"/>
    <property type="evidence" value="ECO:0007669"/>
    <property type="project" value="UniProtKB-KW"/>
</dbReference>
<dbReference type="RefSeq" id="WP_119279719.1">
    <property type="nucleotide sequence ID" value="NZ_QWLA01000076.1"/>
</dbReference>
<name>A0A399EJ67_9DEIN</name>
<proteinExistence type="predicted"/>